<name>A0A453GNC0_AEGTS</name>
<reference evidence="2" key="2">
    <citation type="journal article" date="2017" name="Nat. Plants">
        <title>The Aegilops tauschii genome reveals multiple impacts of transposons.</title>
        <authorList>
            <person name="Zhao G."/>
            <person name="Zou C."/>
            <person name="Li K."/>
            <person name="Wang K."/>
            <person name="Li T."/>
            <person name="Gao L."/>
            <person name="Zhang X."/>
            <person name="Wang H."/>
            <person name="Yang Z."/>
            <person name="Liu X."/>
            <person name="Jiang W."/>
            <person name="Mao L."/>
            <person name="Kong X."/>
            <person name="Jiao Y."/>
            <person name="Jia J."/>
        </authorList>
    </citation>
    <scope>NUCLEOTIDE SEQUENCE [LARGE SCALE GENOMIC DNA]</scope>
    <source>
        <strain evidence="2">cv. AL8/78</strain>
    </source>
</reference>
<evidence type="ECO:0000313" key="1">
    <source>
        <dbReference type="EnsemblPlants" id="AET3Gv21134100.2"/>
    </source>
</evidence>
<keyword evidence="2" id="KW-1185">Reference proteome</keyword>
<protein>
    <submittedName>
        <fullName evidence="1">Uncharacterized protein</fullName>
    </submittedName>
</protein>
<organism evidence="1 2">
    <name type="scientific">Aegilops tauschii subsp. strangulata</name>
    <name type="common">Goatgrass</name>
    <dbReference type="NCBI Taxonomy" id="200361"/>
    <lineage>
        <taxon>Eukaryota</taxon>
        <taxon>Viridiplantae</taxon>
        <taxon>Streptophyta</taxon>
        <taxon>Embryophyta</taxon>
        <taxon>Tracheophyta</taxon>
        <taxon>Spermatophyta</taxon>
        <taxon>Magnoliopsida</taxon>
        <taxon>Liliopsida</taxon>
        <taxon>Poales</taxon>
        <taxon>Poaceae</taxon>
        <taxon>BOP clade</taxon>
        <taxon>Pooideae</taxon>
        <taxon>Triticodae</taxon>
        <taxon>Triticeae</taxon>
        <taxon>Triticinae</taxon>
        <taxon>Aegilops</taxon>
    </lineage>
</organism>
<dbReference type="Proteomes" id="UP000015105">
    <property type="component" value="Chromosome 3D"/>
</dbReference>
<reference evidence="2" key="1">
    <citation type="journal article" date="2014" name="Science">
        <title>Ancient hybridizations among the ancestral genomes of bread wheat.</title>
        <authorList>
            <consortium name="International Wheat Genome Sequencing Consortium,"/>
            <person name="Marcussen T."/>
            <person name="Sandve S.R."/>
            <person name="Heier L."/>
            <person name="Spannagl M."/>
            <person name="Pfeifer M."/>
            <person name="Jakobsen K.S."/>
            <person name="Wulff B.B."/>
            <person name="Steuernagel B."/>
            <person name="Mayer K.F."/>
            <person name="Olsen O.A."/>
        </authorList>
    </citation>
    <scope>NUCLEOTIDE SEQUENCE [LARGE SCALE GENOMIC DNA]</scope>
    <source>
        <strain evidence="2">cv. AL8/78</strain>
    </source>
</reference>
<dbReference type="EnsemblPlants" id="AET3Gv21134100.2">
    <property type="protein sequence ID" value="AET3Gv21134100.2"/>
    <property type="gene ID" value="AET3Gv21134100"/>
</dbReference>
<accession>A0A453GNC0</accession>
<dbReference type="Gramene" id="AET3Gv21134100.2">
    <property type="protein sequence ID" value="AET3Gv21134100.2"/>
    <property type="gene ID" value="AET3Gv21134100"/>
</dbReference>
<evidence type="ECO:0000313" key="2">
    <source>
        <dbReference type="Proteomes" id="UP000015105"/>
    </source>
</evidence>
<proteinExistence type="predicted"/>
<reference evidence="1" key="4">
    <citation type="submission" date="2019-03" db="UniProtKB">
        <authorList>
            <consortium name="EnsemblPlants"/>
        </authorList>
    </citation>
    <scope>IDENTIFICATION</scope>
</reference>
<sequence length="69" mass="7566">TPTPMRKGLASATLLVPWMIWKHRNDCVFNRGQPSTSDLSRRPRASCHLAANLGRALICPHCNSLLGGL</sequence>
<reference evidence="1" key="3">
    <citation type="journal article" date="2017" name="Nature">
        <title>Genome sequence of the progenitor of the wheat D genome Aegilops tauschii.</title>
        <authorList>
            <person name="Luo M.C."/>
            <person name="Gu Y.Q."/>
            <person name="Puiu D."/>
            <person name="Wang H."/>
            <person name="Twardziok S.O."/>
            <person name="Deal K.R."/>
            <person name="Huo N."/>
            <person name="Zhu T."/>
            <person name="Wang L."/>
            <person name="Wang Y."/>
            <person name="McGuire P.E."/>
            <person name="Liu S."/>
            <person name="Long H."/>
            <person name="Ramasamy R.K."/>
            <person name="Rodriguez J.C."/>
            <person name="Van S.L."/>
            <person name="Yuan L."/>
            <person name="Wang Z."/>
            <person name="Xia Z."/>
            <person name="Xiao L."/>
            <person name="Anderson O.D."/>
            <person name="Ouyang S."/>
            <person name="Liang Y."/>
            <person name="Zimin A.V."/>
            <person name="Pertea G."/>
            <person name="Qi P."/>
            <person name="Bennetzen J.L."/>
            <person name="Dai X."/>
            <person name="Dawson M.W."/>
            <person name="Muller H.G."/>
            <person name="Kugler K."/>
            <person name="Rivarola-Duarte L."/>
            <person name="Spannagl M."/>
            <person name="Mayer K.F.X."/>
            <person name="Lu F.H."/>
            <person name="Bevan M.W."/>
            <person name="Leroy P."/>
            <person name="Li P."/>
            <person name="You F.M."/>
            <person name="Sun Q."/>
            <person name="Liu Z."/>
            <person name="Lyons E."/>
            <person name="Wicker T."/>
            <person name="Salzberg S.L."/>
            <person name="Devos K.M."/>
            <person name="Dvorak J."/>
        </authorList>
    </citation>
    <scope>NUCLEOTIDE SEQUENCE [LARGE SCALE GENOMIC DNA]</scope>
    <source>
        <strain evidence="1">cv. AL8/78</strain>
    </source>
</reference>
<reference evidence="1" key="5">
    <citation type="journal article" date="2021" name="G3 (Bethesda)">
        <title>Aegilops tauschii genome assembly Aet v5.0 features greater sequence contiguity and improved annotation.</title>
        <authorList>
            <person name="Wang L."/>
            <person name="Zhu T."/>
            <person name="Rodriguez J.C."/>
            <person name="Deal K.R."/>
            <person name="Dubcovsky J."/>
            <person name="McGuire P.E."/>
            <person name="Lux T."/>
            <person name="Spannagl M."/>
            <person name="Mayer K.F.X."/>
            <person name="Baldrich P."/>
            <person name="Meyers B.C."/>
            <person name="Huo N."/>
            <person name="Gu Y.Q."/>
            <person name="Zhou H."/>
            <person name="Devos K.M."/>
            <person name="Bennetzen J.L."/>
            <person name="Unver T."/>
            <person name="Budak H."/>
            <person name="Gulick P.J."/>
            <person name="Galiba G."/>
            <person name="Kalapos B."/>
            <person name="Nelson D.R."/>
            <person name="Li P."/>
            <person name="You F.M."/>
            <person name="Luo M.C."/>
            <person name="Dvorak J."/>
        </authorList>
    </citation>
    <scope>NUCLEOTIDE SEQUENCE [LARGE SCALE GENOMIC DNA]</scope>
    <source>
        <strain evidence="1">cv. AL8/78</strain>
    </source>
</reference>
<dbReference type="AlphaFoldDB" id="A0A453GNC0"/>